<proteinExistence type="predicted"/>
<evidence type="ECO:0000313" key="2">
    <source>
        <dbReference type="Proteomes" id="UP001420932"/>
    </source>
</evidence>
<keyword evidence="2" id="KW-1185">Reference proteome</keyword>
<protein>
    <submittedName>
        <fullName evidence="1">Uncharacterized protein</fullName>
    </submittedName>
</protein>
<dbReference type="EMBL" id="JBBNAF010000007">
    <property type="protein sequence ID" value="KAK9128151.1"/>
    <property type="molecule type" value="Genomic_DNA"/>
</dbReference>
<dbReference type="Proteomes" id="UP001420932">
    <property type="component" value="Unassembled WGS sequence"/>
</dbReference>
<sequence>MELAPMFYFYGELRFLPALLPSTEMLPSHALPLEELMVLLPVRRQYATLLSII</sequence>
<comment type="caution">
    <text evidence="1">The sequence shown here is derived from an EMBL/GenBank/DDBJ whole genome shotgun (WGS) entry which is preliminary data.</text>
</comment>
<reference evidence="1 2" key="1">
    <citation type="submission" date="2024-01" db="EMBL/GenBank/DDBJ databases">
        <title>Genome assemblies of Stephania.</title>
        <authorList>
            <person name="Yang L."/>
        </authorList>
    </citation>
    <scope>NUCLEOTIDE SEQUENCE [LARGE SCALE GENOMIC DNA]</scope>
    <source>
        <strain evidence="1">YNDBR</strain>
        <tissue evidence="1">Leaf</tissue>
    </source>
</reference>
<evidence type="ECO:0000313" key="1">
    <source>
        <dbReference type="EMBL" id="KAK9128151.1"/>
    </source>
</evidence>
<accession>A0AAP0J616</accession>
<name>A0AAP0J616_9MAGN</name>
<organism evidence="1 2">
    <name type="scientific">Stephania yunnanensis</name>
    <dbReference type="NCBI Taxonomy" id="152371"/>
    <lineage>
        <taxon>Eukaryota</taxon>
        <taxon>Viridiplantae</taxon>
        <taxon>Streptophyta</taxon>
        <taxon>Embryophyta</taxon>
        <taxon>Tracheophyta</taxon>
        <taxon>Spermatophyta</taxon>
        <taxon>Magnoliopsida</taxon>
        <taxon>Ranunculales</taxon>
        <taxon>Menispermaceae</taxon>
        <taxon>Menispermoideae</taxon>
        <taxon>Cissampelideae</taxon>
        <taxon>Stephania</taxon>
    </lineage>
</organism>
<dbReference type="AlphaFoldDB" id="A0AAP0J616"/>
<gene>
    <name evidence="1" type="ORF">Syun_016948</name>
</gene>